<accession>A0AAV0F246</accession>
<proteinExistence type="predicted"/>
<dbReference type="Proteomes" id="UP001152523">
    <property type="component" value="Unassembled WGS sequence"/>
</dbReference>
<comment type="caution">
    <text evidence="1">The sequence shown here is derived from an EMBL/GenBank/DDBJ whole genome shotgun (WGS) entry which is preliminary data.</text>
</comment>
<dbReference type="AlphaFoldDB" id="A0AAV0F246"/>
<sequence length="120" mass="13921">MLNIPTIPTHNWQLVAANCSSAFPLLHACRLCSLAQRVWSLMKCKFFSLEGSEFIKWFENIFTSVRELCYSVFILVMRRIWILEGMKCKLMAAVLYTSKENYCWCTKLCGGMVKSTTCRE</sequence>
<keyword evidence="2" id="KW-1185">Reference proteome</keyword>
<name>A0AAV0F246_9ASTE</name>
<protein>
    <submittedName>
        <fullName evidence="1">Uncharacterized protein</fullName>
    </submittedName>
</protein>
<organism evidence="1 2">
    <name type="scientific">Cuscuta epithymum</name>
    <dbReference type="NCBI Taxonomy" id="186058"/>
    <lineage>
        <taxon>Eukaryota</taxon>
        <taxon>Viridiplantae</taxon>
        <taxon>Streptophyta</taxon>
        <taxon>Embryophyta</taxon>
        <taxon>Tracheophyta</taxon>
        <taxon>Spermatophyta</taxon>
        <taxon>Magnoliopsida</taxon>
        <taxon>eudicotyledons</taxon>
        <taxon>Gunneridae</taxon>
        <taxon>Pentapetalae</taxon>
        <taxon>asterids</taxon>
        <taxon>lamiids</taxon>
        <taxon>Solanales</taxon>
        <taxon>Convolvulaceae</taxon>
        <taxon>Cuscuteae</taxon>
        <taxon>Cuscuta</taxon>
        <taxon>Cuscuta subgen. Cuscuta</taxon>
    </lineage>
</organism>
<evidence type="ECO:0000313" key="1">
    <source>
        <dbReference type="EMBL" id="CAH9129429.1"/>
    </source>
</evidence>
<reference evidence="1" key="1">
    <citation type="submission" date="2022-07" db="EMBL/GenBank/DDBJ databases">
        <authorList>
            <person name="Macas J."/>
            <person name="Novak P."/>
            <person name="Neumann P."/>
        </authorList>
    </citation>
    <scope>NUCLEOTIDE SEQUENCE</scope>
</reference>
<evidence type="ECO:0000313" key="2">
    <source>
        <dbReference type="Proteomes" id="UP001152523"/>
    </source>
</evidence>
<dbReference type="EMBL" id="CAMAPF010000955">
    <property type="protein sequence ID" value="CAH9129429.1"/>
    <property type="molecule type" value="Genomic_DNA"/>
</dbReference>
<gene>
    <name evidence="1" type="ORF">CEPIT_LOCUS29849</name>
</gene>